<protein>
    <submittedName>
        <fullName evidence="2">Uncharacterized protein</fullName>
    </submittedName>
</protein>
<proteinExistence type="predicted"/>
<reference evidence="2 3" key="1">
    <citation type="submission" date="2023-06" db="EMBL/GenBank/DDBJ databases">
        <authorList>
            <person name="Oyuntsetseg B."/>
            <person name="Kim S.B."/>
        </authorList>
    </citation>
    <scope>NUCLEOTIDE SEQUENCE [LARGE SCALE GENOMIC DNA]</scope>
    <source>
        <strain evidence="2 3">2-15</strain>
    </source>
</reference>
<organism evidence="2 3">
    <name type="scientific">Amycolatopsis carbonis</name>
    <dbReference type="NCBI Taxonomy" id="715471"/>
    <lineage>
        <taxon>Bacteria</taxon>
        <taxon>Bacillati</taxon>
        <taxon>Actinomycetota</taxon>
        <taxon>Actinomycetes</taxon>
        <taxon>Pseudonocardiales</taxon>
        <taxon>Pseudonocardiaceae</taxon>
        <taxon>Amycolatopsis</taxon>
    </lineage>
</organism>
<dbReference type="KEGG" id="acab:QRX50_41295"/>
<dbReference type="AlphaFoldDB" id="A0A9Y2MWG3"/>
<feature type="region of interest" description="Disordered" evidence="1">
    <location>
        <begin position="47"/>
        <end position="70"/>
    </location>
</feature>
<dbReference type="EMBL" id="CP127294">
    <property type="protein sequence ID" value="WIX77772.1"/>
    <property type="molecule type" value="Genomic_DNA"/>
</dbReference>
<name>A0A9Y2MWG3_9PSEU</name>
<dbReference type="Proteomes" id="UP001236014">
    <property type="component" value="Chromosome"/>
</dbReference>
<evidence type="ECO:0000256" key="1">
    <source>
        <dbReference type="SAM" id="MobiDB-lite"/>
    </source>
</evidence>
<dbReference type="RefSeq" id="WP_285968509.1">
    <property type="nucleotide sequence ID" value="NZ_CP127294.1"/>
</dbReference>
<accession>A0A9Y2MWG3</accession>
<gene>
    <name evidence="2" type="ORF">QRX50_41295</name>
</gene>
<sequence>MLITVLEDIEDLRFEFLDQVVQAASFASGEFENRVRAAGLEVTSTRSEVFEPGKPGAEPEEHFLVTARKP</sequence>
<evidence type="ECO:0000313" key="3">
    <source>
        <dbReference type="Proteomes" id="UP001236014"/>
    </source>
</evidence>
<evidence type="ECO:0000313" key="2">
    <source>
        <dbReference type="EMBL" id="WIX77772.1"/>
    </source>
</evidence>
<keyword evidence="3" id="KW-1185">Reference proteome</keyword>